<gene>
    <name evidence="3" type="ORF">ACFQJC_03815</name>
</gene>
<accession>A0ABD5ZBI3</accession>
<dbReference type="InterPro" id="IPR011674">
    <property type="entry name" value="DUF1616"/>
</dbReference>
<keyword evidence="1" id="KW-0812">Transmembrane</keyword>
<feature type="transmembrane region" description="Helical" evidence="1">
    <location>
        <begin position="179"/>
        <end position="200"/>
    </location>
</feature>
<dbReference type="InterPro" id="IPR014495">
    <property type="entry name" value="UCP018671"/>
</dbReference>
<feature type="transmembrane region" description="Helical" evidence="1">
    <location>
        <begin position="97"/>
        <end position="118"/>
    </location>
</feature>
<evidence type="ECO:0000256" key="1">
    <source>
        <dbReference type="SAM" id="Phobius"/>
    </source>
</evidence>
<dbReference type="PIRSF" id="PIRSF018671">
    <property type="entry name" value="UCP018671"/>
    <property type="match status" value="1"/>
</dbReference>
<comment type="caution">
    <text evidence="3">The sequence shown here is derived from an EMBL/GenBank/DDBJ whole genome shotgun (WGS) entry which is preliminary data.</text>
</comment>
<feature type="transmembrane region" description="Helical" evidence="1">
    <location>
        <begin position="21"/>
        <end position="41"/>
    </location>
</feature>
<keyword evidence="1" id="KW-1133">Transmembrane helix</keyword>
<feature type="domain" description="DUF1616" evidence="2">
    <location>
        <begin position="25"/>
        <end position="335"/>
    </location>
</feature>
<evidence type="ECO:0000313" key="3">
    <source>
        <dbReference type="EMBL" id="MFC7202627.1"/>
    </source>
</evidence>
<proteinExistence type="predicted"/>
<evidence type="ECO:0000313" key="4">
    <source>
        <dbReference type="Proteomes" id="UP001596481"/>
    </source>
</evidence>
<keyword evidence="4" id="KW-1185">Reference proteome</keyword>
<dbReference type="EMBL" id="JBHTAA010000001">
    <property type="protein sequence ID" value="MFC7202627.1"/>
    <property type="molecule type" value="Genomic_DNA"/>
</dbReference>
<dbReference type="Pfam" id="PF07760">
    <property type="entry name" value="DUF1616"/>
    <property type="match status" value="1"/>
</dbReference>
<feature type="transmembrane region" description="Helical" evidence="1">
    <location>
        <begin position="47"/>
        <end position="68"/>
    </location>
</feature>
<dbReference type="AlphaFoldDB" id="A0ABD5ZBI3"/>
<feature type="transmembrane region" description="Helical" evidence="1">
    <location>
        <begin position="124"/>
        <end position="144"/>
    </location>
</feature>
<name>A0ABD5ZBI3_9EURY</name>
<protein>
    <submittedName>
        <fullName evidence="3">DUF1616 domain-containing protein</fullName>
    </submittedName>
</protein>
<organism evidence="3 4">
    <name type="scientific">Haloferax namakaokahaiae</name>
    <dbReference type="NCBI Taxonomy" id="1748331"/>
    <lineage>
        <taxon>Archaea</taxon>
        <taxon>Methanobacteriati</taxon>
        <taxon>Methanobacteriota</taxon>
        <taxon>Stenosarchaea group</taxon>
        <taxon>Halobacteria</taxon>
        <taxon>Halobacteriales</taxon>
        <taxon>Haloferacaceae</taxon>
        <taxon>Haloferax</taxon>
    </lineage>
</organism>
<sequence>MSERSDWRLYLPRPLRALPADLAFVLVMVVSTLLAALVPGLDETPLRVVLGLPFVLFAPGYALVAALFPERGPVTIERDDDHDAAVDQRGIDGIERVALSFGTSIAVVPLLGLVLNFTPWGIRLVPILVAVGGFTLVGVVVAAGRRTELPPDERFSVPYEAWFDAGKSELFEPATRADAVLNVVLVVSVVLAAASVGYAVGVPTDGESFSEFYLLTENDDGDLVADDYPDELVVGESVPLVVGIGNNEHRQVNYTAVVFLQRVERQNNSTTVLEQDRLAAFSPSLADNETWHRRHRIQPTMTGERLRLTYLLYIGDEPDSPSVENAYRELHLWVTVRANSTATTA</sequence>
<keyword evidence="1" id="KW-0472">Membrane</keyword>
<evidence type="ECO:0000259" key="2">
    <source>
        <dbReference type="Pfam" id="PF07760"/>
    </source>
</evidence>
<reference evidence="3 4" key="1">
    <citation type="journal article" date="2019" name="Int. J. Syst. Evol. Microbiol.">
        <title>The Global Catalogue of Microorganisms (GCM) 10K type strain sequencing project: providing services to taxonomists for standard genome sequencing and annotation.</title>
        <authorList>
            <consortium name="The Broad Institute Genomics Platform"/>
            <consortium name="The Broad Institute Genome Sequencing Center for Infectious Disease"/>
            <person name="Wu L."/>
            <person name="Ma J."/>
        </authorList>
    </citation>
    <scope>NUCLEOTIDE SEQUENCE [LARGE SCALE GENOMIC DNA]</scope>
    <source>
        <strain evidence="3 4">DSM 29988</strain>
    </source>
</reference>
<dbReference type="Proteomes" id="UP001596481">
    <property type="component" value="Unassembled WGS sequence"/>
</dbReference>
<dbReference type="RefSeq" id="WP_390221922.1">
    <property type="nucleotide sequence ID" value="NZ_JBHTAA010000001.1"/>
</dbReference>